<evidence type="ECO:0000313" key="4">
    <source>
        <dbReference type="Proteomes" id="UP001303760"/>
    </source>
</evidence>
<dbReference type="InterPro" id="IPR001810">
    <property type="entry name" value="F-box_dom"/>
</dbReference>
<dbReference type="EMBL" id="MU860098">
    <property type="protein sequence ID" value="KAK4238362.1"/>
    <property type="molecule type" value="Genomic_DNA"/>
</dbReference>
<dbReference type="Proteomes" id="UP001303760">
    <property type="component" value="Unassembled WGS sequence"/>
</dbReference>
<evidence type="ECO:0000256" key="1">
    <source>
        <dbReference type="SAM" id="MobiDB-lite"/>
    </source>
</evidence>
<evidence type="ECO:0000259" key="2">
    <source>
        <dbReference type="PROSITE" id="PS50181"/>
    </source>
</evidence>
<feature type="domain" description="F-box" evidence="2">
    <location>
        <begin position="201"/>
        <end position="247"/>
    </location>
</feature>
<proteinExistence type="predicted"/>
<reference evidence="3" key="2">
    <citation type="submission" date="2023-05" db="EMBL/GenBank/DDBJ databases">
        <authorList>
            <consortium name="Lawrence Berkeley National Laboratory"/>
            <person name="Steindorff A."/>
            <person name="Hensen N."/>
            <person name="Bonometti L."/>
            <person name="Westerberg I."/>
            <person name="Brannstrom I.O."/>
            <person name="Guillou S."/>
            <person name="Cros-Aarteil S."/>
            <person name="Calhoun S."/>
            <person name="Haridas S."/>
            <person name="Kuo A."/>
            <person name="Mondo S."/>
            <person name="Pangilinan J."/>
            <person name="Riley R."/>
            <person name="Labutti K."/>
            <person name="Andreopoulos B."/>
            <person name="Lipzen A."/>
            <person name="Chen C."/>
            <person name="Yanf M."/>
            <person name="Daum C."/>
            <person name="Ng V."/>
            <person name="Clum A."/>
            <person name="Ohm R."/>
            <person name="Martin F."/>
            <person name="Silar P."/>
            <person name="Natvig D."/>
            <person name="Lalanne C."/>
            <person name="Gautier V."/>
            <person name="Ament-Velasquez S.L."/>
            <person name="Kruys A."/>
            <person name="Hutchinson M.I."/>
            <person name="Powell A.J."/>
            <person name="Barry K."/>
            <person name="Miller A.N."/>
            <person name="Grigoriev I.V."/>
            <person name="Debuchy R."/>
            <person name="Gladieux P."/>
            <person name="Thoren M.H."/>
            <person name="Johannesson H."/>
        </authorList>
    </citation>
    <scope>NUCLEOTIDE SEQUENCE</scope>
    <source>
        <strain evidence="3">CBS 532.94</strain>
    </source>
</reference>
<dbReference type="Pfam" id="PF24539">
    <property type="entry name" value="DUF7600"/>
    <property type="match status" value="1"/>
</dbReference>
<feature type="region of interest" description="Disordered" evidence="1">
    <location>
        <begin position="181"/>
        <end position="204"/>
    </location>
</feature>
<dbReference type="SUPFAM" id="SSF81383">
    <property type="entry name" value="F-box domain"/>
    <property type="match status" value="1"/>
</dbReference>
<reference evidence="3" key="1">
    <citation type="journal article" date="2023" name="Mol. Phylogenet. Evol.">
        <title>Genome-scale phylogeny and comparative genomics of the fungal order Sordariales.</title>
        <authorList>
            <person name="Hensen N."/>
            <person name="Bonometti L."/>
            <person name="Westerberg I."/>
            <person name="Brannstrom I.O."/>
            <person name="Guillou S."/>
            <person name="Cros-Aarteil S."/>
            <person name="Calhoun S."/>
            <person name="Haridas S."/>
            <person name="Kuo A."/>
            <person name="Mondo S."/>
            <person name="Pangilinan J."/>
            <person name="Riley R."/>
            <person name="LaButti K."/>
            <person name="Andreopoulos B."/>
            <person name="Lipzen A."/>
            <person name="Chen C."/>
            <person name="Yan M."/>
            <person name="Daum C."/>
            <person name="Ng V."/>
            <person name="Clum A."/>
            <person name="Steindorff A."/>
            <person name="Ohm R.A."/>
            <person name="Martin F."/>
            <person name="Silar P."/>
            <person name="Natvig D.O."/>
            <person name="Lalanne C."/>
            <person name="Gautier V."/>
            <person name="Ament-Velasquez S.L."/>
            <person name="Kruys A."/>
            <person name="Hutchinson M.I."/>
            <person name="Powell A.J."/>
            <person name="Barry K."/>
            <person name="Miller A.N."/>
            <person name="Grigoriev I.V."/>
            <person name="Debuchy R."/>
            <person name="Gladieux P."/>
            <person name="Hiltunen Thoren M."/>
            <person name="Johannesson H."/>
        </authorList>
    </citation>
    <scope>NUCLEOTIDE SEQUENCE</scope>
    <source>
        <strain evidence="3">CBS 532.94</strain>
    </source>
</reference>
<accession>A0AAN7CBQ6</accession>
<organism evidence="3 4">
    <name type="scientific">Achaetomium macrosporum</name>
    <dbReference type="NCBI Taxonomy" id="79813"/>
    <lineage>
        <taxon>Eukaryota</taxon>
        <taxon>Fungi</taxon>
        <taxon>Dikarya</taxon>
        <taxon>Ascomycota</taxon>
        <taxon>Pezizomycotina</taxon>
        <taxon>Sordariomycetes</taxon>
        <taxon>Sordariomycetidae</taxon>
        <taxon>Sordariales</taxon>
        <taxon>Chaetomiaceae</taxon>
        <taxon>Achaetomium</taxon>
    </lineage>
</organism>
<comment type="caution">
    <text evidence="3">The sequence shown here is derived from an EMBL/GenBank/DDBJ whole genome shotgun (WGS) entry which is preliminary data.</text>
</comment>
<gene>
    <name evidence="3" type="ORF">C8A03DRAFT_43876</name>
</gene>
<dbReference type="PROSITE" id="PS50181">
    <property type="entry name" value="FBOX"/>
    <property type="match status" value="1"/>
</dbReference>
<evidence type="ECO:0000313" key="3">
    <source>
        <dbReference type="EMBL" id="KAK4238362.1"/>
    </source>
</evidence>
<name>A0AAN7CBQ6_9PEZI</name>
<dbReference type="AlphaFoldDB" id="A0AAN7CBQ6"/>
<keyword evidence="4" id="KW-1185">Reference proteome</keyword>
<sequence length="489" mass="54582">MNNYSCTLCGCDVGQVGDEPAGPSWAQEFRGPTPSCKRIPFAFWPPHDFIAPLDRSKRWSDAGYNNPAPGQFGVLMQPWFNDRQGFLFHEACWDLLEQAMHPAPVPLSRLQHVCRSLAVPRISNLPIWGHDYGGAWIIDNAHYFPWDDYRFPVRNSNRALDPAFRSNPYRVPDVERILAEEPEGAPAPRQTAPSRTPAPATHSLTKLPGEPRYEIAAYLPTADVLGARLASRAFWPVFHDQKFWASSFEASASMWVFDPAHLSTQRQVEVIEYLDWAELPRLRSRCVAIPDNLARLSASTVALENEIYIVGLSFTTATGDTIRVGYRSSSEQSVELSQVFVFRLVVGSWGIRALQCITGPTGSESTWLGCPNDACLTDRLVLTTSVRGLEARFDACKMVSLTVHASSQPRTSQLGNNLNLRNSALCYPDVPAPALLNKGKFPPRAFYTTTCNPLFWCSFGGSSGEYLPYLTGVSMVWDNRGLYRMDFAF</sequence>
<protein>
    <submittedName>
        <fullName evidence="3">F-box domain-containing protein</fullName>
    </submittedName>
</protein>
<dbReference type="InterPro" id="IPR056021">
    <property type="entry name" value="DUF7600"/>
</dbReference>
<dbReference type="InterPro" id="IPR036047">
    <property type="entry name" value="F-box-like_dom_sf"/>
</dbReference>